<name>A0A8J4T6K0_CLAMG</name>
<keyword evidence="2" id="KW-1185">Reference proteome</keyword>
<evidence type="ECO:0000313" key="2">
    <source>
        <dbReference type="Proteomes" id="UP000727407"/>
    </source>
</evidence>
<proteinExistence type="predicted"/>
<evidence type="ECO:0000313" key="1">
    <source>
        <dbReference type="EMBL" id="KAF5890306.1"/>
    </source>
</evidence>
<organism evidence="1 2">
    <name type="scientific">Clarias magur</name>
    <name type="common">Asian catfish</name>
    <name type="synonym">Macropteronotus magur</name>
    <dbReference type="NCBI Taxonomy" id="1594786"/>
    <lineage>
        <taxon>Eukaryota</taxon>
        <taxon>Metazoa</taxon>
        <taxon>Chordata</taxon>
        <taxon>Craniata</taxon>
        <taxon>Vertebrata</taxon>
        <taxon>Euteleostomi</taxon>
        <taxon>Actinopterygii</taxon>
        <taxon>Neopterygii</taxon>
        <taxon>Teleostei</taxon>
        <taxon>Ostariophysi</taxon>
        <taxon>Siluriformes</taxon>
        <taxon>Clariidae</taxon>
        <taxon>Clarias</taxon>
    </lineage>
</organism>
<sequence length="107" mass="11933">MDLALQLNSLMGLQMCLCIHMTGVLRQDLYAGLQPTAFTQNSVRSSGKQLEQRIMGKQQAGLPTLQIPSRRRAFPSASNHPMCAKVPSTDFPELMSPEFIWSPSKRN</sequence>
<dbReference type="EMBL" id="QNUK01000698">
    <property type="protein sequence ID" value="KAF5890306.1"/>
    <property type="molecule type" value="Genomic_DNA"/>
</dbReference>
<dbReference type="AlphaFoldDB" id="A0A8J4T6K0"/>
<accession>A0A8J4T6K0</accession>
<gene>
    <name evidence="1" type="ORF">DAT39_019993</name>
</gene>
<reference evidence="1" key="1">
    <citation type="submission" date="2020-07" db="EMBL/GenBank/DDBJ databases">
        <title>Clarias magur genome sequencing, assembly and annotation.</title>
        <authorList>
            <person name="Kushwaha B."/>
            <person name="Kumar R."/>
            <person name="Das P."/>
            <person name="Joshi C.G."/>
            <person name="Kumar D."/>
            <person name="Nagpure N.S."/>
            <person name="Pandey M."/>
            <person name="Agarwal S."/>
            <person name="Srivastava S."/>
            <person name="Singh M."/>
            <person name="Sahoo L."/>
            <person name="Jayasankar P."/>
            <person name="Meher P.K."/>
            <person name="Koringa P.G."/>
            <person name="Iquebal M.A."/>
            <person name="Das S.P."/>
            <person name="Bit A."/>
            <person name="Patnaik S."/>
            <person name="Patel N."/>
            <person name="Shah T.M."/>
            <person name="Hinsu A."/>
            <person name="Jena J.K."/>
        </authorList>
    </citation>
    <scope>NUCLEOTIDE SEQUENCE</scope>
    <source>
        <strain evidence="1">CIFAMagur01</strain>
        <tissue evidence="1">Testis</tissue>
    </source>
</reference>
<protein>
    <submittedName>
        <fullName evidence="1">Uncharacterized protein</fullName>
    </submittedName>
</protein>
<comment type="caution">
    <text evidence="1">The sequence shown here is derived from an EMBL/GenBank/DDBJ whole genome shotgun (WGS) entry which is preliminary data.</text>
</comment>
<dbReference type="Proteomes" id="UP000727407">
    <property type="component" value="Unassembled WGS sequence"/>
</dbReference>